<dbReference type="PANTHER" id="PTHR43591:SF24">
    <property type="entry name" value="2-METHOXY-6-POLYPRENYL-1,4-BENZOQUINOL METHYLASE, MITOCHONDRIAL"/>
    <property type="match status" value="1"/>
</dbReference>
<dbReference type="Proteomes" id="UP000034022">
    <property type="component" value="Unassembled WGS sequence"/>
</dbReference>
<dbReference type="PANTHER" id="PTHR43591">
    <property type="entry name" value="METHYLTRANSFERASE"/>
    <property type="match status" value="1"/>
</dbReference>
<dbReference type="Pfam" id="PF08241">
    <property type="entry name" value="Methyltransf_11"/>
    <property type="match status" value="1"/>
</dbReference>
<dbReference type="InterPro" id="IPR013216">
    <property type="entry name" value="Methyltransf_11"/>
</dbReference>
<name>A0A0G0K734_9BACT</name>
<dbReference type="InterPro" id="IPR029063">
    <property type="entry name" value="SAM-dependent_MTases_sf"/>
</dbReference>
<comment type="caution">
    <text evidence="3">The sequence shown here is derived from an EMBL/GenBank/DDBJ whole genome shotgun (WGS) entry which is preliminary data.</text>
</comment>
<dbReference type="SUPFAM" id="SSF53335">
    <property type="entry name" value="S-adenosyl-L-methionine-dependent methyltransferases"/>
    <property type="match status" value="1"/>
</dbReference>
<keyword evidence="3" id="KW-0489">Methyltransferase</keyword>
<organism evidence="3 4">
    <name type="scientific">Candidatus Falkowbacteria bacterium GW2011_GWE1_38_31</name>
    <dbReference type="NCBI Taxonomy" id="1618638"/>
    <lineage>
        <taxon>Bacteria</taxon>
        <taxon>Candidatus Falkowiibacteriota</taxon>
    </lineage>
</organism>
<evidence type="ECO:0000313" key="4">
    <source>
        <dbReference type="Proteomes" id="UP000034022"/>
    </source>
</evidence>
<proteinExistence type="predicted"/>
<dbReference type="Gene3D" id="3.40.50.150">
    <property type="entry name" value="Vaccinia Virus protein VP39"/>
    <property type="match status" value="1"/>
</dbReference>
<gene>
    <name evidence="3" type="ORF">US91_C0001G0197</name>
</gene>
<keyword evidence="1" id="KW-0472">Membrane</keyword>
<accession>A0A0G0K734</accession>
<evidence type="ECO:0000256" key="1">
    <source>
        <dbReference type="SAM" id="Phobius"/>
    </source>
</evidence>
<feature type="transmembrane region" description="Helical" evidence="1">
    <location>
        <begin position="219"/>
        <end position="237"/>
    </location>
</feature>
<evidence type="ECO:0000313" key="3">
    <source>
        <dbReference type="EMBL" id="KKQ71270.1"/>
    </source>
</evidence>
<sequence length="242" mass="28401">MGEYKERTKQYYDSFANTWDKRFDNKSKSFLYFLNKRLKMLEKYLGDYDNLVDAGCGTGYYITNLLKNGKKGIGFDISPKMIEQAKKIKNERYSDKDISYVVDDGENLKFENDTFDRAICVGYLIHLEKQQKALNEIFRILKPGGKMVGLISNRWSPWLFLNLRKKFAKDYGVIQGDQELSPREVKKMMKESGFRNVEIKMFNTLPGKLPNWLYYPARILNCVFLIFPFSLLGWHILVVGEK</sequence>
<keyword evidence="3" id="KW-0808">Transferase</keyword>
<protein>
    <submittedName>
        <fullName evidence="3">Methyltransferase</fullName>
    </submittedName>
</protein>
<reference evidence="3 4" key="1">
    <citation type="journal article" date="2015" name="Nature">
        <title>rRNA introns, odd ribosomes, and small enigmatic genomes across a large radiation of phyla.</title>
        <authorList>
            <person name="Brown C.T."/>
            <person name="Hug L.A."/>
            <person name="Thomas B.C."/>
            <person name="Sharon I."/>
            <person name="Castelle C.J."/>
            <person name="Singh A."/>
            <person name="Wilkins M.J."/>
            <person name="Williams K.H."/>
            <person name="Banfield J.F."/>
        </authorList>
    </citation>
    <scope>NUCLEOTIDE SEQUENCE [LARGE SCALE GENOMIC DNA]</scope>
</reference>
<dbReference type="EMBL" id="LBUU01000001">
    <property type="protein sequence ID" value="KKQ71270.1"/>
    <property type="molecule type" value="Genomic_DNA"/>
</dbReference>
<dbReference type="GO" id="GO:0008757">
    <property type="term" value="F:S-adenosylmethionine-dependent methyltransferase activity"/>
    <property type="evidence" value="ECO:0007669"/>
    <property type="project" value="InterPro"/>
</dbReference>
<dbReference type="CDD" id="cd02440">
    <property type="entry name" value="AdoMet_MTases"/>
    <property type="match status" value="1"/>
</dbReference>
<evidence type="ECO:0000259" key="2">
    <source>
        <dbReference type="Pfam" id="PF08241"/>
    </source>
</evidence>
<keyword evidence="1" id="KW-0812">Transmembrane</keyword>
<keyword evidence="1" id="KW-1133">Transmembrane helix</keyword>
<dbReference type="AlphaFoldDB" id="A0A0G0K734"/>
<feature type="domain" description="Methyltransferase type 11" evidence="2">
    <location>
        <begin position="52"/>
        <end position="148"/>
    </location>
</feature>
<dbReference type="GO" id="GO:0032259">
    <property type="term" value="P:methylation"/>
    <property type="evidence" value="ECO:0007669"/>
    <property type="project" value="UniProtKB-KW"/>
</dbReference>